<dbReference type="EMBL" id="AM889285">
    <property type="protein sequence ID" value="CAP56780.1"/>
    <property type="molecule type" value="Genomic_DNA"/>
</dbReference>
<dbReference type="SUPFAM" id="SSF46894">
    <property type="entry name" value="C-terminal effector domain of the bipartite response regulators"/>
    <property type="match status" value="1"/>
</dbReference>
<evidence type="ECO:0000313" key="3">
    <source>
        <dbReference type="Proteomes" id="UP000001176"/>
    </source>
</evidence>
<dbReference type="CDD" id="cd06170">
    <property type="entry name" value="LuxR_C_like"/>
    <property type="match status" value="1"/>
</dbReference>
<dbReference type="InterPro" id="IPR000792">
    <property type="entry name" value="Tscrpt_reg_LuxR_C"/>
</dbReference>
<evidence type="ECO:0000313" key="2">
    <source>
        <dbReference type="EMBL" id="CAP56780.1"/>
    </source>
</evidence>
<dbReference type="KEGG" id="gdi:GDI2837"/>
<gene>
    <name evidence="2" type="ordered locus">GDI2837</name>
</gene>
<accession>A9HQQ9</accession>
<dbReference type="AlphaFoldDB" id="A9HQQ9"/>
<dbReference type="PROSITE" id="PS50043">
    <property type="entry name" value="HTH_LUXR_2"/>
    <property type="match status" value="1"/>
</dbReference>
<proteinExistence type="predicted"/>
<organism evidence="2 3">
    <name type="scientific">Gluconacetobacter diazotrophicus (strain ATCC 49037 / DSM 5601 / CCUG 37298 / CIP 103539 / LMG 7603 / PAl5)</name>
    <dbReference type="NCBI Taxonomy" id="272568"/>
    <lineage>
        <taxon>Bacteria</taxon>
        <taxon>Pseudomonadati</taxon>
        <taxon>Pseudomonadota</taxon>
        <taxon>Alphaproteobacteria</taxon>
        <taxon>Acetobacterales</taxon>
        <taxon>Acetobacteraceae</taxon>
        <taxon>Gluconacetobacter</taxon>
    </lineage>
</organism>
<dbReference type="Pfam" id="PF00196">
    <property type="entry name" value="GerE"/>
    <property type="match status" value="1"/>
</dbReference>
<sequence>MAVLSWPFYIYISIQFRSCSFIYYKWNRTQLEIRYRNGNRACLAATTYASLCLFGHKRTQEMRHDHELENIIYRISESTTISQLERILERIIETFRALSFNYTLVDSFDLSQAVRNRLHLDAGAALHELLDEPPYELSSARRDPSYKPPFLPQVHRLGEIDLVHLSVSTFLGECGDIKMAWGQDIARSSRELQRDIRDLVTISLHLHDATLCILGGATAPRDRYLPKREAECLYLASMGFQGRETAKELHISEAAVRLYLTNARRHLAARNTTQAVARALVRGLMRRPTLTGLRDRKY</sequence>
<reference evidence="2 3" key="1">
    <citation type="journal article" date="2009" name="BMC Genomics">
        <title>Complete genome sequence of the sugarcane nitrogen-fixing endophyte Gluconacetobacter diazotrophicus Pal5.</title>
        <authorList>
            <person name="Bertalan M."/>
            <person name="Albano R."/>
            <person name="Padua V."/>
            <person name="Rouws L."/>
            <person name="Rojas C."/>
            <person name="Hemerly A."/>
            <person name="Teixeira K."/>
            <person name="Schwab S."/>
            <person name="Araujo J."/>
            <person name="Oliveira A."/>
            <person name="Franca L."/>
            <person name="Magalhaes V."/>
            <person name="Alqueres S."/>
            <person name="Cardoso A."/>
            <person name="Almeida W."/>
            <person name="Loureiro M.M."/>
            <person name="Nogueira E."/>
            <person name="Cidade D."/>
            <person name="Oliveira D."/>
            <person name="Simao T."/>
            <person name="Macedo J."/>
            <person name="Valadao A."/>
            <person name="Dreschsel M."/>
            <person name="Freitas F."/>
            <person name="Vidal M."/>
            <person name="Guedes H."/>
            <person name="Rodrigues E."/>
            <person name="Meneses C."/>
            <person name="Brioso P."/>
            <person name="Pozzer L."/>
            <person name="Figueiredo D."/>
            <person name="Montano H."/>
            <person name="Junior J."/>
            <person name="Filho G."/>
            <person name="Flores V."/>
            <person name="Ferreira B."/>
            <person name="Branco A."/>
            <person name="Gonzalez P."/>
            <person name="Guillobel H."/>
            <person name="Lemos M."/>
            <person name="Seibel L."/>
            <person name="Macedo J."/>
            <person name="Alves-Ferreira M."/>
            <person name="Sachetto-Martins G."/>
            <person name="Coelho A."/>
            <person name="Santos E."/>
            <person name="Amaral G."/>
            <person name="Neves A."/>
            <person name="Pacheco A.B."/>
            <person name="Carvalho D."/>
            <person name="Lery L."/>
            <person name="Bisch P."/>
            <person name="Rossle S.C."/>
            <person name="Urmenyi T."/>
            <person name="Kruger W.V."/>
            <person name="Martins O."/>
            <person name="Baldani J.I."/>
            <person name="Ferreira P.C."/>
        </authorList>
    </citation>
    <scope>NUCLEOTIDE SEQUENCE [LARGE SCALE GENOMIC DNA]</scope>
    <source>
        <strain evidence="3">ATCC 49037 / DSM 5601 / CCUG 37298 / CIP 103539 / LMG 7603 / PAl5</strain>
    </source>
</reference>
<protein>
    <submittedName>
        <fullName evidence="2">Putative transcriptional Regulator, LuxR family</fullName>
    </submittedName>
</protein>
<feature type="domain" description="HTH luxR-type" evidence="1">
    <location>
        <begin position="218"/>
        <end position="283"/>
    </location>
</feature>
<evidence type="ECO:0000259" key="1">
    <source>
        <dbReference type="PROSITE" id="PS50043"/>
    </source>
</evidence>
<dbReference type="SMART" id="SM00421">
    <property type="entry name" value="HTH_LUXR"/>
    <property type="match status" value="1"/>
</dbReference>
<dbReference type="InterPro" id="IPR036388">
    <property type="entry name" value="WH-like_DNA-bd_sf"/>
</dbReference>
<dbReference type="Proteomes" id="UP000001176">
    <property type="component" value="Chromosome"/>
</dbReference>
<dbReference type="Gene3D" id="1.10.10.10">
    <property type="entry name" value="Winged helix-like DNA-binding domain superfamily/Winged helix DNA-binding domain"/>
    <property type="match status" value="1"/>
</dbReference>
<dbReference type="InterPro" id="IPR016032">
    <property type="entry name" value="Sig_transdc_resp-reg_C-effctor"/>
</dbReference>
<dbReference type="GO" id="GO:0006355">
    <property type="term" value="P:regulation of DNA-templated transcription"/>
    <property type="evidence" value="ECO:0007669"/>
    <property type="project" value="InterPro"/>
</dbReference>
<dbReference type="GO" id="GO:0003677">
    <property type="term" value="F:DNA binding"/>
    <property type="evidence" value="ECO:0007669"/>
    <property type="project" value="InterPro"/>
</dbReference>
<name>A9HQQ9_GLUDA</name>
<keyword evidence="3" id="KW-1185">Reference proteome</keyword>